<comment type="caution">
    <text evidence="2">The sequence shown here is derived from an EMBL/GenBank/DDBJ whole genome shotgun (WGS) entry which is preliminary data.</text>
</comment>
<evidence type="ECO:0000256" key="1">
    <source>
        <dbReference type="SAM" id="MobiDB-lite"/>
    </source>
</evidence>
<evidence type="ECO:0000313" key="2">
    <source>
        <dbReference type="EMBL" id="MCQ4922173.1"/>
    </source>
</evidence>
<reference evidence="2 3" key="1">
    <citation type="submission" date="2022-06" db="EMBL/GenBank/DDBJ databases">
        <title>Isolation of gut microbiota from human fecal samples.</title>
        <authorList>
            <person name="Pamer E.G."/>
            <person name="Barat B."/>
            <person name="Waligurski E."/>
            <person name="Medina S."/>
            <person name="Paddock L."/>
            <person name="Mostad J."/>
        </authorList>
    </citation>
    <scope>NUCLEOTIDE SEQUENCE [LARGE SCALE GENOMIC DNA]</scope>
    <source>
        <strain evidence="2 3">DFI.7.95</strain>
    </source>
</reference>
<sequence>MSNYERLMKQRPHVILLGTGATMDGIPNDDKSSEKSSVMSGLIDKLGMKDILSSANLKTKSDF</sequence>
<evidence type="ECO:0000313" key="3">
    <source>
        <dbReference type="Proteomes" id="UP001524478"/>
    </source>
</evidence>
<feature type="region of interest" description="Disordered" evidence="1">
    <location>
        <begin position="19"/>
        <end position="38"/>
    </location>
</feature>
<accession>A0ABT1S6S3</accession>
<protein>
    <recommendedName>
        <fullName evidence="4">Asparaginase</fullName>
    </recommendedName>
</protein>
<name>A0ABT1S6S3_9FIRM</name>
<organism evidence="2 3">
    <name type="scientific">Tissierella carlieri</name>
    <dbReference type="NCBI Taxonomy" id="689904"/>
    <lineage>
        <taxon>Bacteria</taxon>
        <taxon>Bacillati</taxon>
        <taxon>Bacillota</taxon>
        <taxon>Tissierellia</taxon>
        <taxon>Tissierellales</taxon>
        <taxon>Tissierellaceae</taxon>
        <taxon>Tissierella</taxon>
    </lineage>
</organism>
<proteinExistence type="predicted"/>
<evidence type="ECO:0008006" key="4">
    <source>
        <dbReference type="Google" id="ProtNLM"/>
    </source>
</evidence>
<dbReference type="Proteomes" id="UP001524478">
    <property type="component" value="Unassembled WGS sequence"/>
</dbReference>
<dbReference type="EMBL" id="JANGAC010000002">
    <property type="protein sequence ID" value="MCQ4922173.1"/>
    <property type="molecule type" value="Genomic_DNA"/>
</dbReference>
<keyword evidence="3" id="KW-1185">Reference proteome</keyword>
<gene>
    <name evidence="2" type="ORF">NE686_03695</name>
</gene>